<dbReference type="EMBL" id="MCFI01000004">
    <property type="protein sequence ID" value="ORY85456.1"/>
    <property type="molecule type" value="Genomic_DNA"/>
</dbReference>
<dbReference type="InterPro" id="IPR004358">
    <property type="entry name" value="Sig_transdc_His_kin-like_C"/>
</dbReference>
<dbReference type="CDD" id="cd00130">
    <property type="entry name" value="PAS"/>
    <property type="match status" value="2"/>
</dbReference>
<evidence type="ECO:0000259" key="11">
    <source>
        <dbReference type="PROSITE" id="PS50113"/>
    </source>
</evidence>
<dbReference type="Gene3D" id="3.40.50.2300">
    <property type="match status" value="1"/>
</dbReference>
<dbReference type="SMART" id="SM00387">
    <property type="entry name" value="HATPase_c"/>
    <property type="match status" value="1"/>
</dbReference>
<evidence type="ECO:0000259" key="9">
    <source>
        <dbReference type="PROSITE" id="PS50110"/>
    </source>
</evidence>
<dbReference type="SMART" id="SM00388">
    <property type="entry name" value="HisKA"/>
    <property type="match status" value="1"/>
</dbReference>
<dbReference type="NCBIfam" id="TIGR00229">
    <property type="entry name" value="sensory_box"/>
    <property type="match status" value="2"/>
</dbReference>
<dbReference type="SMART" id="SM00448">
    <property type="entry name" value="REC"/>
    <property type="match status" value="1"/>
</dbReference>
<dbReference type="InterPro" id="IPR013655">
    <property type="entry name" value="PAS_fold_3"/>
</dbReference>
<dbReference type="InterPro" id="IPR011006">
    <property type="entry name" value="CheY-like_superfamily"/>
</dbReference>
<evidence type="ECO:0000259" key="10">
    <source>
        <dbReference type="PROSITE" id="PS50112"/>
    </source>
</evidence>
<dbReference type="GeneID" id="63784863"/>
<accession>A0A1Y2FQH4</accession>
<dbReference type="GO" id="GO:0000155">
    <property type="term" value="F:phosphorelay sensor kinase activity"/>
    <property type="evidence" value="ECO:0007669"/>
    <property type="project" value="InterPro"/>
</dbReference>
<evidence type="ECO:0000256" key="5">
    <source>
        <dbReference type="ARBA" id="ARBA00022777"/>
    </source>
</evidence>
<feature type="modified residue" description="4-aspartylphosphate" evidence="6">
    <location>
        <position position="1436"/>
    </location>
</feature>
<feature type="compositionally biased region" description="Polar residues" evidence="7">
    <location>
        <begin position="573"/>
        <end position="582"/>
    </location>
</feature>
<dbReference type="CDD" id="cd00082">
    <property type="entry name" value="HisKA"/>
    <property type="match status" value="1"/>
</dbReference>
<dbReference type="PRINTS" id="PR00344">
    <property type="entry name" value="BCTRLSENSOR"/>
</dbReference>
<feature type="region of interest" description="Disordered" evidence="7">
    <location>
        <begin position="485"/>
        <end position="523"/>
    </location>
</feature>
<dbReference type="Gene3D" id="3.30.450.20">
    <property type="entry name" value="PAS domain"/>
    <property type="match status" value="2"/>
</dbReference>
<name>A0A1Y2FQH4_PROLT</name>
<dbReference type="InterPro" id="IPR036890">
    <property type="entry name" value="HATPase_C_sf"/>
</dbReference>
<dbReference type="Pfam" id="PF08447">
    <property type="entry name" value="PAS_3"/>
    <property type="match status" value="2"/>
</dbReference>
<feature type="compositionally biased region" description="Low complexity" evidence="7">
    <location>
        <begin position="589"/>
        <end position="613"/>
    </location>
</feature>
<feature type="region of interest" description="Disordered" evidence="7">
    <location>
        <begin position="552"/>
        <end position="663"/>
    </location>
</feature>
<dbReference type="FunFam" id="3.30.565.10:FF:000010">
    <property type="entry name" value="Sensor histidine kinase RcsC"/>
    <property type="match status" value="1"/>
</dbReference>
<dbReference type="InterPro" id="IPR005467">
    <property type="entry name" value="His_kinase_dom"/>
</dbReference>
<dbReference type="InterPro" id="IPR036097">
    <property type="entry name" value="HisK_dim/P_sf"/>
</dbReference>
<evidence type="ECO:0000256" key="2">
    <source>
        <dbReference type="ARBA" id="ARBA00012438"/>
    </source>
</evidence>
<dbReference type="InterPro" id="IPR003661">
    <property type="entry name" value="HisK_dim/P_dom"/>
</dbReference>
<dbReference type="EC" id="2.7.13.3" evidence="2"/>
<dbReference type="FunFam" id="3.30.450.20:FF:000099">
    <property type="entry name" value="Sensory box sensor histidine kinase"/>
    <property type="match status" value="1"/>
</dbReference>
<dbReference type="OMA" id="WGQKATF"/>
<dbReference type="CDD" id="cd16922">
    <property type="entry name" value="HATPase_EvgS-ArcB-TorS-like"/>
    <property type="match status" value="1"/>
</dbReference>
<dbReference type="CDD" id="cd17546">
    <property type="entry name" value="REC_hyHK_CKI1_RcsC-like"/>
    <property type="match status" value="1"/>
</dbReference>
<dbReference type="STRING" id="56484.A0A1Y2FQH4"/>
<dbReference type="Pfam" id="PF00512">
    <property type="entry name" value="HisKA"/>
    <property type="match status" value="1"/>
</dbReference>
<dbReference type="SUPFAM" id="SSF52172">
    <property type="entry name" value="CheY-like"/>
    <property type="match status" value="1"/>
</dbReference>
<evidence type="ECO:0000256" key="6">
    <source>
        <dbReference type="PROSITE-ProRule" id="PRU00169"/>
    </source>
</evidence>
<evidence type="ECO:0000313" key="12">
    <source>
        <dbReference type="EMBL" id="ORY85456.1"/>
    </source>
</evidence>
<feature type="compositionally biased region" description="Polar residues" evidence="7">
    <location>
        <begin position="511"/>
        <end position="521"/>
    </location>
</feature>
<dbReference type="Pfam" id="PF02518">
    <property type="entry name" value="HATPase_c"/>
    <property type="match status" value="1"/>
</dbReference>
<comment type="caution">
    <text evidence="12">The sequence shown here is derived from an EMBL/GenBank/DDBJ whole genome shotgun (WGS) entry which is preliminary data.</text>
</comment>
<dbReference type="PROSITE" id="PS50110">
    <property type="entry name" value="RESPONSE_REGULATORY"/>
    <property type="match status" value="1"/>
</dbReference>
<dbReference type="Pfam" id="PF00072">
    <property type="entry name" value="Response_reg"/>
    <property type="match status" value="1"/>
</dbReference>
<feature type="domain" description="PAS" evidence="10">
    <location>
        <begin position="794"/>
        <end position="850"/>
    </location>
</feature>
<keyword evidence="13" id="KW-1185">Reference proteome</keyword>
<dbReference type="PANTHER" id="PTHR43047:SF72">
    <property type="entry name" value="OSMOSENSING HISTIDINE PROTEIN KINASE SLN1"/>
    <property type="match status" value="1"/>
</dbReference>
<sequence>MSNSAKQDASPSLDALREAVYQAQATKPRTAQRSKLSHAVSAGSPLSSSGTPESLGRSGLSSSSSGTIAGNGPLTSYFPHNRSPAPKADGSNASTPRHFQPMGQPSAFAALESEYPSPSVYDLTLILSSDVGLDKFWDNIVEIFKDHYRADRITLSVPYDLTDIRSTPWGLKAIWNAETTSHFPSQRKRSTHSTKGSEEWESMEDYYLEDNSSCSRRTSESVAATPAAADQANLHGVMFNTLQKLNLEEQPLLNDGGVAKVLEREGKIVVLSREYRDVFGHMEAQDTTPGDTIFPGRETLLRREQQMQPKLRNPLEMTAPEIASGVAFRNIAYEDYEQPVSSPWAQSPAPSPAILKDAMSNPFFQPDQAPLVDENAFSPSSDGPDHYDSQECFEALGMEGVNSVIHIPLVHPSTARAIAIAGYKEAKGHIPIGILSFMSSATPYPANLIESLSAFAPLVATHMSLAQSHANILHQLAYAPRPVARRSVSGPWSPDSDAQYSNSRSPSSESMMQGTPMSGSSADHYFARAGHLRRGQSEDNVREAAAAAALTAQQSASVAQRSNRPQLLHRATSLRQPPSSTLAEKASDEAASVSASATAASGNRQRSPRSSPSPRRRKRTNSRTLLHSFGANLSSSFHPSSSITHPAKGEKRPRSSKLPQPSPRLMNVIINAIPTCVLTASPLNGQITWVNERILAYTGQTPEELMSTQWECLHQDDRVAYKQGWQDAVMTGEGFTRQARMRRFDGAYRWFMTRAVPLRDSQGSCVHWFSIMMDIHDQKLAEFDASQQAETAASESKYRSLAEASPQIVFAATAKEGITYANTQWLKYSGQEANDALGLGFLSHVHPEDRAKSTIPADIPASSDEPITRELRLRNHLGEYRWHLVRCVQVDKAESSQAQMWLGTCSDINDHKLLEVRLKDASDSATKSMESKTRFLSNMSHEIRTPLIGITGMVNFLLDTTLSTEQLDYAHTIQQSAEALLAVINDILDLSKVEAGMMKLIKEPFPVRDMVEDANELLSTLAMSKQLELNYMVEEDVPDVVVGDRIRLRQVLLNILGNAIKFTSSGEVFTRCFVVNNAELQPDEVMVAWEVIDSGPGFSKEEEATMFKPFSQLDGSLTRKHGGTGLGLVISRQLVELHEGKLSCTSTKGAGSTFTFTAKFTVPQGGLLQEREARQTLAREASSRSATPVRETGAPILPTGDLTLPRLLPETSAPDYEILIVSHTVYSIVALNHHVRVTVPRHAQSTIITSDHFEAALSAVTRDSTQRAFTHIIINVLDISQILQMVLALRRTDGYATCKLIVVTTPVSRNLILESAAEEQVPVDPEQVSFVFKLVKPSKFSQFFDPTSERCESADARRQTAQQVVMKQKAVFDTISADVGHRGLTVLLVEDNPVNQKVMSKFCKKSGLAVDLANDGIECLRRYEENPARYALVLMDLHMPNLDGYQACTRIRELERAANVLRPGKPPIPIIALSANVMTDVAERCNAAGFTAYLSKPVAFQTLSEKIAQLV</sequence>
<dbReference type="SUPFAM" id="SSF47384">
    <property type="entry name" value="Homodimeric domain of signal transducing histidine kinase"/>
    <property type="match status" value="1"/>
</dbReference>
<dbReference type="Proteomes" id="UP000193685">
    <property type="component" value="Unassembled WGS sequence"/>
</dbReference>
<feature type="domain" description="PAS" evidence="10">
    <location>
        <begin position="684"/>
        <end position="732"/>
    </location>
</feature>
<evidence type="ECO:0000256" key="7">
    <source>
        <dbReference type="SAM" id="MobiDB-lite"/>
    </source>
</evidence>
<dbReference type="SUPFAM" id="SSF55874">
    <property type="entry name" value="ATPase domain of HSP90 chaperone/DNA topoisomerase II/histidine kinase"/>
    <property type="match status" value="1"/>
</dbReference>
<dbReference type="PROSITE" id="PS50109">
    <property type="entry name" value="HIS_KIN"/>
    <property type="match status" value="1"/>
</dbReference>
<dbReference type="SMART" id="SM00086">
    <property type="entry name" value="PAC"/>
    <property type="match status" value="2"/>
</dbReference>
<dbReference type="OrthoDB" id="303614at2759"/>
<dbReference type="RefSeq" id="XP_040726938.1">
    <property type="nucleotide sequence ID" value="XM_040868264.1"/>
</dbReference>
<gene>
    <name evidence="12" type="ORF">BCR37DRAFT_365011</name>
</gene>
<evidence type="ECO:0000256" key="3">
    <source>
        <dbReference type="ARBA" id="ARBA00022553"/>
    </source>
</evidence>
<dbReference type="Gene3D" id="1.10.287.130">
    <property type="match status" value="1"/>
</dbReference>
<reference evidence="12 13" key="1">
    <citation type="submission" date="2016-07" db="EMBL/GenBank/DDBJ databases">
        <title>Pervasive Adenine N6-methylation of Active Genes in Fungi.</title>
        <authorList>
            <consortium name="DOE Joint Genome Institute"/>
            <person name="Mondo S.J."/>
            <person name="Dannebaum R.O."/>
            <person name="Kuo R.C."/>
            <person name="Labutti K."/>
            <person name="Haridas S."/>
            <person name="Kuo A."/>
            <person name="Salamov A."/>
            <person name="Ahrendt S.R."/>
            <person name="Lipzen A."/>
            <person name="Sullivan W."/>
            <person name="Andreopoulos W.B."/>
            <person name="Clum A."/>
            <person name="Lindquist E."/>
            <person name="Daum C."/>
            <person name="Ramamoorthy G.K."/>
            <person name="Gryganskyi A."/>
            <person name="Culley D."/>
            <person name="Magnuson J.K."/>
            <person name="James T.Y."/>
            <person name="O'Malley M.A."/>
            <person name="Stajich J.E."/>
            <person name="Spatafora J.W."/>
            <person name="Visel A."/>
            <person name="Grigoriev I.V."/>
        </authorList>
    </citation>
    <scope>NUCLEOTIDE SEQUENCE [LARGE SCALE GENOMIC DNA]</scope>
    <source>
        <strain evidence="12 13">12-1054</strain>
    </source>
</reference>
<feature type="domain" description="Response regulatory" evidence="9">
    <location>
        <begin position="1385"/>
        <end position="1511"/>
    </location>
</feature>
<dbReference type="SUPFAM" id="SSF55785">
    <property type="entry name" value="PYP-like sensor domain (PAS domain)"/>
    <property type="match status" value="2"/>
</dbReference>
<dbReference type="InterPro" id="IPR001789">
    <property type="entry name" value="Sig_transdc_resp-reg_receiver"/>
</dbReference>
<dbReference type="InterPro" id="IPR035965">
    <property type="entry name" value="PAS-like_dom_sf"/>
</dbReference>
<keyword evidence="3 6" id="KW-0597">Phosphoprotein</keyword>
<evidence type="ECO:0000313" key="13">
    <source>
        <dbReference type="Proteomes" id="UP000193685"/>
    </source>
</evidence>
<feature type="domain" description="PAC" evidence="11">
    <location>
        <begin position="735"/>
        <end position="787"/>
    </location>
</feature>
<dbReference type="InterPro" id="IPR001610">
    <property type="entry name" value="PAC"/>
</dbReference>
<protein>
    <recommendedName>
        <fullName evidence="2">histidine kinase</fullName>
        <ecNumber evidence="2">2.7.13.3</ecNumber>
    </recommendedName>
</protein>
<dbReference type="GO" id="GO:0005886">
    <property type="term" value="C:plasma membrane"/>
    <property type="evidence" value="ECO:0007669"/>
    <property type="project" value="TreeGrafter"/>
</dbReference>
<organism evidence="12 13">
    <name type="scientific">Protomyces lactucae-debilis</name>
    <dbReference type="NCBI Taxonomy" id="2754530"/>
    <lineage>
        <taxon>Eukaryota</taxon>
        <taxon>Fungi</taxon>
        <taxon>Dikarya</taxon>
        <taxon>Ascomycota</taxon>
        <taxon>Taphrinomycotina</taxon>
        <taxon>Taphrinomycetes</taxon>
        <taxon>Taphrinales</taxon>
        <taxon>Protomycetaceae</taxon>
        <taxon>Protomyces</taxon>
    </lineage>
</organism>
<dbReference type="InterPro" id="IPR000014">
    <property type="entry name" value="PAS"/>
</dbReference>
<dbReference type="PANTHER" id="PTHR43047">
    <property type="entry name" value="TWO-COMPONENT HISTIDINE PROTEIN KINASE"/>
    <property type="match status" value="1"/>
</dbReference>
<dbReference type="PROSITE" id="PS50112">
    <property type="entry name" value="PAS"/>
    <property type="match status" value="2"/>
</dbReference>
<comment type="catalytic activity">
    <reaction evidence="1">
        <text>ATP + protein L-histidine = ADP + protein N-phospho-L-histidine.</text>
        <dbReference type="EC" id="2.7.13.3"/>
    </reaction>
</comment>
<evidence type="ECO:0000259" key="8">
    <source>
        <dbReference type="PROSITE" id="PS50109"/>
    </source>
</evidence>
<dbReference type="SMART" id="SM00091">
    <property type="entry name" value="PAS"/>
    <property type="match status" value="2"/>
</dbReference>
<feature type="domain" description="Histidine kinase" evidence="8">
    <location>
        <begin position="938"/>
        <end position="1162"/>
    </location>
</feature>
<dbReference type="GO" id="GO:0009927">
    <property type="term" value="F:histidine phosphotransfer kinase activity"/>
    <property type="evidence" value="ECO:0007669"/>
    <property type="project" value="TreeGrafter"/>
</dbReference>
<evidence type="ECO:0000256" key="1">
    <source>
        <dbReference type="ARBA" id="ARBA00000085"/>
    </source>
</evidence>
<feature type="compositionally biased region" description="Polar residues" evidence="7">
    <location>
        <begin position="1"/>
        <end position="10"/>
    </location>
</feature>
<dbReference type="Gene3D" id="3.30.565.10">
    <property type="entry name" value="Histidine kinase-like ATPase, C-terminal domain"/>
    <property type="match status" value="1"/>
</dbReference>
<keyword evidence="5" id="KW-0418">Kinase</keyword>
<keyword evidence="4" id="KW-0808">Transferase</keyword>
<dbReference type="InterPro" id="IPR000700">
    <property type="entry name" value="PAS-assoc_C"/>
</dbReference>
<feature type="compositionally biased region" description="Low complexity" evidence="7">
    <location>
        <begin position="501"/>
        <end position="510"/>
    </location>
</feature>
<feature type="region of interest" description="Disordered" evidence="7">
    <location>
        <begin position="1"/>
        <end position="103"/>
    </location>
</feature>
<evidence type="ECO:0000256" key="4">
    <source>
        <dbReference type="ARBA" id="ARBA00022679"/>
    </source>
</evidence>
<dbReference type="PROSITE" id="PS50113">
    <property type="entry name" value="PAC"/>
    <property type="match status" value="1"/>
</dbReference>
<dbReference type="InterPro" id="IPR003594">
    <property type="entry name" value="HATPase_dom"/>
</dbReference>
<feature type="compositionally biased region" description="Low complexity" evidence="7">
    <location>
        <begin position="54"/>
        <end position="66"/>
    </location>
</feature>
<proteinExistence type="predicted"/>